<dbReference type="SUPFAM" id="SSF53474">
    <property type="entry name" value="alpha/beta-Hydrolases"/>
    <property type="match status" value="1"/>
</dbReference>
<dbReference type="EMBL" id="SHKL01000001">
    <property type="protein sequence ID" value="RZT84854.1"/>
    <property type="molecule type" value="Genomic_DNA"/>
</dbReference>
<keyword evidence="3" id="KW-1185">Reference proteome</keyword>
<dbReference type="PANTHER" id="PTHR37017">
    <property type="entry name" value="AB HYDROLASE-1 DOMAIN-CONTAINING PROTEIN-RELATED"/>
    <property type="match status" value="1"/>
</dbReference>
<dbReference type="InterPro" id="IPR000073">
    <property type="entry name" value="AB_hydrolase_1"/>
</dbReference>
<dbReference type="InterPro" id="IPR029058">
    <property type="entry name" value="AB_hydrolase_fold"/>
</dbReference>
<reference evidence="2 3" key="1">
    <citation type="submission" date="2019-02" db="EMBL/GenBank/DDBJ databases">
        <title>Sequencing the genomes of 1000 actinobacteria strains.</title>
        <authorList>
            <person name="Klenk H.-P."/>
        </authorList>
    </citation>
    <scope>NUCLEOTIDE SEQUENCE [LARGE SCALE GENOMIC DNA]</scope>
    <source>
        <strain evidence="2 3">DSM 45779</strain>
    </source>
</reference>
<dbReference type="RefSeq" id="WP_130289401.1">
    <property type="nucleotide sequence ID" value="NZ_SHKL01000001.1"/>
</dbReference>
<accession>A0A4Q7UUY8</accession>
<dbReference type="OrthoDB" id="9773549at2"/>
<evidence type="ECO:0000259" key="1">
    <source>
        <dbReference type="Pfam" id="PF12697"/>
    </source>
</evidence>
<dbReference type="Proteomes" id="UP000291591">
    <property type="component" value="Unassembled WGS sequence"/>
</dbReference>
<dbReference type="PANTHER" id="PTHR37017:SF11">
    <property type="entry name" value="ESTERASE_LIPASE_THIOESTERASE DOMAIN-CONTAINING PROTEIN"/>
    <property type="match status" value="1"/>
</dbReference>
<comment type="caution">
    <text evidence="2">The sequence shown here is derived from an EMBL/GenBank/DDBJ whole genome shotgun (WGS) entry which is preliminary data.</text>
</comment>
<dbReference type="AlphaFoldDB" id="A0A4Q7UUY8"/>
<sequence>MTTFALISGAGTDTWYWGPLQAALRERGHRAVAAEMPVEDDAAGFGDYADAVVADVRAAGAADDDLVVVAHSFGGFTAPLVADRVPVRRIVMLTAMVPVPGEAPAQWWEATGQDAAMRAQDEEQGIDPDDEIARYLHDVPADAAATALEHGRGQSSTPYDAVWPGKAWPDVPTSYLLCRDDRLFPAAFVRSMVADRLGLVPDEINGGHHVMLSRPGELADRLVAFAALGGS</sequence>
<dbReference type="GO" id="GO:0003824">
    <property type="term" value="F:catalytic activity"/>
    <property type="evidence" value="ECO:0007669"/>
    <property type="project" value="UniProtKB-ARBA"/>
</dbReference>
<protein>
    <submittedName>
        <fullName evidence="2">Pimeloyl-ACP methyl ester carboxylesterase</fullName>
    </submittedName>
</protein>
<proteinExistence type="predicted"/>
<dbReference type="Gene3D" id="3.40.50.1820">
    <property type="entry name" value="alpha/beta hydrolase"/>
    <property type="match status" value="1"/>
</dbReference>
<dbReference type="InterPro" id="IPR052897">
    <property type="entry name" value="Sec-Metab_Biosynth_Hydrolase"/>
</dbReference>
<name>A0A4Q7UUY8_PSEST</name>
<organism evidence="2 3">
    <name type="scientific">Pseudonocardia sediminis</name>
    <dbReference type="NCBI Taxonomy" id="1397368"/>
    <lineage>
        <taxon>Bacteria</taxon>
        <taxon>Bacillati</taxon>
        <taxon>Actinomycetota</taxon>
        <taxon>Actinomycetes</taxon>
        <taxon>Pseudonocardiales</taxon>
        <taxon>Pseudonocardiaceae</taxon>
        <taxon>Pseudonocardia</taxon>
    </lineage>
</organism>
<gene>
    <name evidence="2" type="ORF">EV383_1710</name>
</gene>
<evidence type="ECO:0000313" key="3">
    <source>
        <dbReference type="Proteomes" id="UP000291591"/>
    </source>
</evidence>
<evidence type="ECO:0000313" key="2">
    <source>
        <dbReference type="EMBL" id="RZT84854.1"/>
    </source>
</evidence>
<dbReference type="Pfam" id="PF12697">
    <property type="entry name" value="Abhydrolase_6"/>
    <property type="match status" value="1"/>
</dbReference>
<feature type="domain" description="AB hydrolase-1" evidence="1">
    <location>
        <begin position="6"/>
        <end position="220"/>
    </location>
</feature>